<dbReference type="Proteomes" id="UP000001880">
    <property type="component" value="Chromosome"/>
</dbReference>
<feature type="compositionally biased region" description="Low complexity" evidence="1">
    <location>
        <begin position="35"/>
        <end position="52"/>
    </location>
</feature>
<evidence type="ECO:0000313" key="3">
    <source>
        <dbReference type="Proteomes" id="UP000001880"/>
    </source>
</evidence>
<reference evidence="2 3" key="1">
    <citation type="journal article" date="2010" name="Stand. Genomic Sci.">
        <title>Complete genome sequence of Haliangium ochraceum type strain (SMP-2).</title>
        <authorList>
            <consortium name="US DOE Joint Genome Institute (JGI-PGF)"/>
            <person name="Ivanova N."/>
            <person name="Daum C."/>
            <person name="Lang E."/>
            <person name="Abt B."/>
            <person name="Kopitz M."/>
            <person name="Saunders E."/>
            <person name="Lapidus A."/>
            <person name="Lucas S."/>
            <person name="Glavina Del Rio T."/>
            <person name="Nolan M."/>
            <person name="Tice H."/>
            <person name="Copeland A."/>
            <person name="Cheng J.F."/>
            <person name="Chen F."/>
            <person name="Bruce D."/>
            <person name="Goodwin L."/>
            <person name="Pitluck S."/>
            <person name="Mavromatis K."/>
            <person name="Pati A."/>
            <person name="Mikhailova N."/>
            <person name="Chen A."/>
            <person name="Palaniappan K."/>
            <person name="Land M."/>
            <person name="Hauser L."/>
            <person name="Chang Y.J."/>
            <person name="Jeffries C.D."/>
            <person name="Detter J.C."/>
            <person name="Brettin T."/>
            <person name="Rohde M."/>
            <person name="Goker M."/>
            <person name="Bristow J."/>
            <person name="Markowitz V."/>
            <person name="Eisen J.A."/>
            <person name="Hugenholtz P."/>
            <person name="Kyrpides N.C."/>
            <person name="Klenk H.P."/>
        </authorList>
    </citation>
    <scope>NUCLEOTIDE SEQUENCE [LARGE SCALE GENOMIC DNA]</scope>
    <source>
        <strain evidence="3">DSM 14365 / CIP 107738 / JCM 11303 / AJ 13395 / SMP-2</strain>
    </source>
</reference>
<keyword evidence="3" id="KW-1185">Reference proteome</keyword>
<evidence type="ECO:0000256" key="1">
    <source>
        <dbReference type="SAM" id="MobiDB-lite"/>
    </source>
</evidence>
<gene>
    <name evidence="2" type="ordered locus">Hoch_6143</name>
</gene>
<proteinExistence type="predicted"/>
<dbReference type="KEGG" id="hoh:Hoch_6143"/>
<name>D0LLC2_HALO1</name>
<dbReference type="AlphaFoldDB" id="D0LLC2"/>
<sequence length="317" mass="34695">MTRDLRHLAACVLLLGVLAPACKQKHPSDTSVQRSSAQPEAAEASSATSAQAMPDWDPEQPVDTNTLELRERYVTVERSAVCPTREQARARECGNSEEFPEMGVVVRRGELVRVVGDAPEDGLWRAIRYQVSGTLPAWVAAEDVGERPSLDALDVFAQRDDVRAAKPADDLSARAIGKLRRDTAIAFQHKRGIELAGFGRVGKSDSEGGILLYLPVGDSAIAVYLSNDEEGMMPAYAGSHACLVYGDCMTLSYQCEDEGFCDEVSILARATGLRVPPPENPEGDWPAAWTQPMPVLRAELIADRFGIWEFRRPAWAR</sequence>
<dbReference type="EMBL" id="CP001804">
    <property type="protein sequence ID" value="ACY18618.1"/>
    <property type="molecule type" value="Genomic_DNA"/>
</dbReference>
<protein>
    <submittedName>
        <fullName evidence="2">Uncharacterized protein</fullName>
    </submittedName>
</protein>
<dbReference type="HOGENOM" id="CLU_876517_0_0_7"/>
<dbReference type="STRING" id="502025.Hoch_6143"/>
<evidence type="ECO:0000313" key="2">
    <source>
        <dbReference type="EMBL" id="ACY18618.1"/>
    </source>
</evidence>
<organism evidence="2 3">
    <name type="scientific">Haliangium ochraceum (strain DSM 14365 / JCM 11303 / SMP-2)</name>
    <dbReference type="NCBI Taxonomy" id="502025"/>
    <lineage>
        <taxon>Bacteria</taxon>
        <taxon>Pseudomonadati</taxon>
        <taxon>Myxococcota</taxon>
        <taxon>Polyangia</taxon>
        <taxon>Haliangiales</taxon>
        <taxon>Kofleriaceae</taxon>
        <taxon>Haliangium</taxon>
    </lineage>
</organism>
<accession>D0LLC2</accession>
<feature type="region of interest" description="Disordered" evidence="1">
    <location>
        <begin position="25"/>
        <end position="62"/>
    </location>
</feature>